<dbReference type="PANTHER" id="PTHR40072">
    <property type="entry name" value="MOLYBDOPTERIN-GUANINE DINUCLEOTIDE BIOSYNTHESIS ADAPTER PROTEIN-RELATED"/>
    <property type="match status" value="1"/>
</dbReference>
<dbReference type="Proteomes" id="UP000501168">
    <property type="component" value="Chromosome"/>
</dbReference>
<evidence type="ECO:0000259" key="1">
    <source>
        <dbReference type="Pfam" id="PF03205"/>
    </source>
</evidence>
<evidence type="ECO:0000313" key="3">
    <source>
        <dbReference type="Proteomes" id="UP000501168"/>
    </source>
</evidence>
<keyword evidence="3" id="KW-1185">Reference proteome</keyword>
<feature type="domain" description="Molybdopterin-guanine dinucleotide biosynthesis protein B (MobB)" evidence="1">
    <location>
        <begin position="4"/>
        <end position="132"/>
    </location>
</feature>
<dbReference type="GO" id="GO:0005525">
    <property type="term" value="F:GTP binding"/>
    <property type="evidence" value="ECO:0007669"/>
    <property type="project" value="InterPro"/>
</dbReference>
<evidence type="ECO:0000313" key="2">
    <source>
        <dbReference type="EMBL" id="QIQ20490.1"/>
    </source>
</evidence>
<dbReference type="InterPro" id="IPR052539">
    <property type="entry name" value="MGD_biosynthesis_adapter"/>
</dbReference>
<dbReference type="PANTHER" id="PTHR40072:SF1">
    <property type="entry name" value="MOLYBDOPTERIN-GUANINE DINUCLEOTIDE BIOSYNTHESIS ADAPTER PROTEIN"/>
    <property type="match status" value="1"/>
</dbReference>
<dbReference type="RefSeq" id="WP_166914300.1">
    <property type="nucleotide sequence ID" value="NZ_CP050253.1"/>
</dbReference>
<proteinExistence type="predicted"/>
<dbReference type="GO" id="GO:0006777">
    <property type="term" value="P:Mo-molybdopterin cofactor biosynthetic process"/>
    <property type="evidence" value="ECO:0007669"/>
    <property type="project" value="InterPro"/>
</dbReference>
<dbReference type="InParanoid" id="A0A6G9IA81"/>
<name>A0A6G9IA81_9GAMM</name>
<sequence length="161" mass="17971">MKLLGISGYSGSGKTTLLTQLIPLLKQEGLSVALIKHSHHNMDIDVPGKDSYELRKAGADQVIVACDKRWAMIAETESKPVSLAELAEKFSDVDLVLVEGFKDEPIDKIICHRAATGKNPYVDDKTLAFATDIFLNIPLPLFEINDYQAIKNFILEWYHVK</sequence>
<dbReference type="SUPFAM" id="SSF52540">
    <property type="entry name" value="P-loop containing nucleoside triphosphate hydrolases"/>
    <property type="match status" value="1"/>
</dbReference>
<dbReference type="KEGG" id="orb:IPMB12_01605"/>
<accession>A0A6G9IA81</accession>
<dbReference type="NCBIfam" id="TIGR00176">
    <property type="entry name" value="mobB"/>
    <property type="match status" value="1"/>
</dbReference>
<dbReference type="InterPro" id="IPR027417">
    <property type="entry name" value="P-loop_NTPase"/>
</dbReference>
<protein>
    <submittedName>
        <fullName evidence="2">Molybdopterin-guanine dinucleotide biosynthesis protein B</fullName>
    </submittedName>
</protein>
<reference evidence="2 3" key="1">
    <citation type="submission" date="2020-03" db="EMBL/GenBank/DDBJ databases">
        <title>Complete genome sequence of Orbus sp. IPMB12 (BCRC 80908).</title>
        <authorList>
            <person name="Lo W.-S."/>
            <person name="Chang T.-H."/>
            <person name="Kuo C.-H."/>
        </authorList>
    </citation>
    <scope>NUCLEOTIDE SEQUENCE [LARGE SCALE GENOMIC DNA]</scope>
    <source>
        <strain evidence="2 3">IPMB12</strain>
    </source>
</reference>
<dbReference type="CDD" id="cd03116">
    <property type="entry name" value="MobB"/>
    <property type="match status" value="1"/>
</dbReference>
<dbReference type="Pfam" id="PF03205">
    <property type="entry name" value="MobB"/>
    <property type="match status" value="1"/>
</dbReference>
<dbReference type="EMBL" id="CP050253">
    <property type="protein sequence ID" value="QIQ20490.1"/>
    <property type="molecule type" value="Genomic_DNA"/>
</dbReference>
<dbReference type="InterPro" id="IPR004435">
    <property type="entry name" value="MobB_dom"/>
</dbReference>
<dbReference type="Gene3D" id="3.40.50.300">
    <property type="entry name" value="P-loop containing nucleotide triphosphate hydrolases"/>
    <property type="match status" value="1"/>
</dbReference>
<gene>
    <name evidence="2" type="primary">mobB</name>
    <name evidence="2" type="ORF">IPMB12_01605</name>
</gene>
<dbReference type="AlphaFoldDB" id="A0A6G9IA81"/>
<organism evidence="2 3">
    <name type="scientific">Zophobihabitans entericus</name>
    <dbReference type="NCBI Taxonomy" id="1635327"/>
    <lineage>
        <taxon>Bacteria</taxon>
        <taxon>Pseudomonadati</taxon>
        <taxon>Pseudomonadota</taxon>
        <taxon>Gammaproteobacteria</taxon>
        <taxon>Orbales</taxon>
        <taxon>Orbaceae</taxon>
        <taxon>Zophobihabitans</taxon>
    </lineage>
</organism>
<dbReference type="FunCoup" id="A0A6G9IA81">
    <property type="interactions" value="33"/>
</dbReference>